<dbReference type="InterPro" id="IPR028082">
    <property type="entry name" value="Peripla_BP_I"/>
</dbReference>
<dbReference type="Gene3D" id="3.40.50.2300">
    <property type="match status" value="2"/>
</dbReference>
<accession>A0ABU0ZUX0</accession>
<dbReference type="RefSeq" id="WP_308718076.1">
    <property type="nucleotide sequence ID" value="NZ_JAVHUY010000063.1"/>
</dbReference>
<protein>
    <submittedName>
        <fullName evidence="4">ABC transporter substrate-binding protein</fullName>
    </submittedName>
</protein>
<proteinExistence type="inferred from homology"/>
<keyword evidence="5" id="KW-1185">Reference proteome</keyword>
<name>A0ABU0ZUX0_9ACTN</name>
<evidence type="ECO:0000313" key="4">
    <source>
        <dbReference type="EMBL" id="MDQ7910834.1"/>
    </source>
</evidence>
<keyword evidence="2" id="KW-0732">Signal</keyword>
<evidence type="ECO:0000313" key="5">
    <source>
        <dbReference type="Proteomes" id="UP001230908"/>
    </source>
</evidence>
<dbReference type="Pfam" id="PF13458">
    <property type="entry name" value="Peripla_BP_6"/>
    <property type="match status" value="1"/>
</dbReference>
<dbReference type="SUPFAM" id="SSF53822">
    <property type="entry name" value="Periplasmic binding protein-like I"/>
    <property type="match status" value="1"/>
</dbReference>
<reference evidence="4 5" key="1">
    <citation type="submission" date="2023-08" db="EMBL/GenBank/DDBJ databases">
        <title>Phytohabitans sansha sp. nov., isolated from marine sediment.</title>
        <authorList>
            <person name="Zhao Y."/>
            <person name="Yi K."/>
        </authorList>
    </citation>
    <scope>NUCLEOTIDE SEQUENCE [LARGE SCALE GENOMIC DNA]</scope>
    <source>
        <strain evidence="4 5">ZYX-F-186</strain>
    </source>
</reference>
<dbReference type="PANTHER" id="PTHR47235:SF1">
    <property type="entry name" value="BLR6548 PROTEIN"/>
    <property type="match status" value="1"/>
</dbReference>
<evidence type="ECO:0000256" key="2">
    <source>
        <dbReference type="ARBA" id="ARBA00022729"/>
    </source>
</evidence>
<sequence length="380" mass="40045">MSSDVTGPAASNYLPYTSGVKAYFDAVNGKGGINGRKVNVVVLDDQSQAPKGVSNYRRFVTQTPALAFTGLNSTQQSAVAAQSRANNLPFVGSIVTGADMMKPFNKNFYSLACTYPDQAEVAVAFMVEQLGLAAPRIMTSQTPVASGNEWASVVKELVQKAGGTLVANHVTEYGALNEDVFGRDVADKKPDMLIAHGATSTAQVTMKSLAKFGVKNLPIGTAAVLQDGSVPATAPGVVNSYYAFNCYTAPGAAGADGEPLIAAAKAAGLEAKVYDRPEFTQGYTIAMVMAKAIEGAGDRPTRDAVQQQLDKLNELDNGALSPAVTFSPDDHVGIAGVRPYKYNPSSGAFEPVGEFDDYAGCLTNYYVTRSLDSWNKDCIK</sequence>
<comment type="similarity">
    <text evidence="1">Belongs to the leucine-binding protein family.</text>
</comment>
<comment type="caution">
    <text evidence="4">The sequence shown here is derived from an EMBL/GenBank/DDBJ whole genome shotgun (WGS) entry which is preliminary data.</text>
</comment>
<dbReference type="EMBL" id="JAVHUY010000063">
    <property type="protein sequence ID" value="MDQ7910834.1"/>
    <property type="molecule type" value="Genomic_DNA"/>
</dbReference>
<dbReference type="Proteomes" id="UP001230908">
    <property type="component" value="Unassembled WGS sequence"/>
</dbReference>
<evidence type="ECO:0000256" key="1">
    <source>
        <dbReference type="ARBA" id="ARBA00010062"/>
    </source>
</evidence>
<evidence type="ECO:0000259" key="3">
    <source>
        <dbReference type="Pfam" id="PF13458"/>
    </source>
</evidence>
<dbReference type="InterPro" id="IPR028081">
    <property type="entry name" value="Leu-bd"/>
</dbReference>
<feature type="domain" description="Leucine-binding protein" evidence="3">
    <location>
        <begin position="3"/>
        <end position="343"/>
    </location>
</feature>
<gene>
    <name evidence="4" type="ORF">RB614_40715</name>
</gene>
<organism evidence="4 5">
    <name type="scientific">Phytohabitans maris</name>
    <dbReference type="NCBI Taxonomy" id="3071409"/>
    <lineage>
        <taxon>Bacteria</taxon>
        <taxon>Bacillati</taxon>
        <taxon>Actinomycetota</taxon>
        <taxon>Actinomycetes</taxon>
        <taxon>Micromonosporales</taxon>
        <taxon>Micromonosporaceae</taxon>
    </lineage>
</organism>
<dbReference type="PANTHER" id="PTHR47235">
    <property type="entry name" value="BLR6548 PROTEIN"/>
    <property type="match status" value="1"/>
</dbReference>